<keyword evidence="1" id="KW-1133">Transmembrane helix</keyword>
<protein>
    <recommendedName>
        <fullName evidence="2">Reverse transcriptase domain-containing protein</fullName>
    </recommendedName>
</protein>
<name>A0AAD9VL44_9HYME</name>
<dbReference type="SUPFAM" id="SSF56672">
    <property type="entry name" value="DNA/RNA polymerases"/>
    <property type="match status" value="1"/>
</dbReference>
<keyword evidence="4" id="KW-1185">Reference proteome</keyword>
<evidence type="ECO:0000256" key="1">
    <source>
        <dbReference type="SAM" id="Phobius"/>
    </source>
</evidence>
<gene>
    <name evidence="3" type="ORF">KPH14_000698</name>
</gene>
<keyword evidence="1" id="KW-0472">Membrane</keyword>
<sequence length="772" mass="88942">MSETKLNDRHKIYLNNHQIVRTDRPNTRHGGGTAIAIHNKFSYTTIHHPNSRNNKVIEFTTIKIKINAQKSLLFISLYATQNSTNTFIKELNNLVEDSNLANNNVFYVIAGDFNARNTTWNDSITNDRGRHLSQWIDNNCVMYKATLLSPLNPTFHKSGSYLDHCIIDMRLTIEDLINGKLQTLPYDSDHNALYLTLNLDNNDINMADLYSTLKPSPNFKKANWGKFKEYINNNLSHKLCIPPDRNLSLQEIDQHINLLESTIGEAIEATIPKKTKRDYNYYLKYDNKKITKLHTTKSFLISRLFNGLATSSQEKRRLKAVIKRINKTISKELKKTVTAYWQSLIRNINYKNPLEFFPKINRFLRPRKHININTLKIPLDNSQFSMNIHQKYAHLITDNTIIASDPLDKLDIIGTYLEGINSPRYTNQGTDIKERVDNTINKIMDLKNHIRNNNQTFTSFSNNNLAFLPENNDEDPKFLVNYIEVQAILGKLKNKTSTGPDNIPNVVLKNLPETIIKDYTIIFNNAINNAYYPIRWKTAKVLPILKKGKNPEAPQSYRPISLTMSISKVYERLIKKQLDAYIADKNIIPDNQFGFKRGHSTIHALNKFLSDISNSLHNNLIVGAVLLDQEKAFDSVWLFGLIYKLFINNFPIGFILLMLDMLLGKCFYTWDGSALSNTLFKIEEGLQQGTVLSPTLFNIYDSDTNIEAELLTENMDSISFADDRVIYGADNDMDALISRLQTRVNKINEHYINWNLKINALKSETIFFRKPV</sequence>
<feature type="domain" description="Reverse transcriptase" evidence="2">
    <location>
        <begin position="525"/>
        <end position="772"/>
    </location>
</feature>
<dbReference type="CDD" id="cd01650">
    <property type="entry name" value="RT_nLTR_like"/>
    <property type="match status" value="1"/>
</dbReference>
<evidence type="ECO:0000313" key="3">
    <source>
        <dbReference type="EMBL" id="KAK2577805.1"/>
    </source>
</evidence>
<dbReference type="Pfam" id="PF00078">
    <property type="entry name" value="RVT_1"/>
    <property type="match status" value="1"/>
</dbReference>
<comment type="caution">
    <text evidence="3">The sequence shown here is derived from an EMBL/GenBank/DDBJ whole genome shotgun (WGS) entry which is preliminary data.</text>
</comment>
<dbReference type="Pfam" id="PF14529">
    <property type="entry name" value="Exo_endo_phos_2"/>
    <property type="match status" value="1"/>
</dbReference>
<reference evidence="3" key="2">
    <citation type="journal article" date="2023" name="Commun. Biol.">
        <title>Intrasexual cuticular hydrocarbon dimorphism in a wasp sheds light on hydrocarbon biosynthesis genes in Hymenoptera.</title>
        <authorList>
            <person name="Moris V.C."/>
            <person name="Podsiadlowski L."/>
            <person name="Martin S."/>
            <person name="Oeyen J.P."/>
            <person name="Donath A."/>
            <person name="Petersen M."/>
            <person name="Wilbrandt J."/>
            <person name="Misof B."/>
            <person name="Liedtke D."/>
            <person name="Thamm M."/>
            <person name="Scheiner R."/>
            <person name="Schmitt T."/>
            <person name="Niehuis O."/>
        </authorList>
    </citation>
    <scope>NUCLEOTIDE SEQUENCE</scope>
    <source>
        <strain evidence="3">GBR_01_08_01A</strain>
    </source>
</reference>
<keyword evidence="1" id="KW-0812">Transmembrane</keyword>
<dbReference type="Gene3D" id="3.60.10.10">
    <property type="entry name" value="Endonuclease/exonuclease/phosphatase"/>
    <property type="match status" value="1"/>
</dbReference>
<dbReference type="GO" id="GO:0003824">
    <property type="term" value="F:catalytic activity"/>
    <property type="evidence" value="ECO:0007669"/>
    <property type="project" value="InterPro"/>
</dbReference>
<dbReference type="SUPFAM" id="SSF56219">
    <property type="entry name" value="DNase I-like"/>
    <property type="match status" value="1"/>
</dbReference>
<dbReference type="GO" id="GO:0071897">
    <property type="term" value="P:DNA biosynthetic process"/>
    <property type="evidence" value="ECO:0007669"/>
    <property type="project" value="UniProtKB-ARBA"/>
</dbReference>
<dbReference type="InterPro" id="IPR005135">
    <property type="entry name" value="Endo/exonuclease/phosphatase"/>
</dbReference>
<dbReference type="InterPro" id="IPR036691">
    <property type="entry name" value="Endo/exonu/phosph_ase_sf"/>
</dbReference>
<dbReference type="EMBL" id="JAIFRP010001127">
    <property type="protein sequence ID" value="KAK2577805.1"/>
    <property type="molecule type" value="Genomic_DNA"/>
</dbReference>
<dbReference type="InterPro" id="IPR000477">
    <property type="entry name" value="RT_dom"/>
</dbReference>
<evidence type="ECO:0000259" key="2">
    <source>
        <dbReference type="PROSITE" id="PS50878"/>
    </source>
</evidence>
<dbReference type="PANTHER" id="PTHR19446">
    <property type="entry name" value="REVERSE TRANSCRIPTASES"/>
    <property type="match status" value="1"/>
</dbReference>
<feature type="transmembrane region" description="Helical" evidence="1">
    <location>
        <begin position="636"/>
        <end position="659"/>
    </location>
</feature>
<feature type="non-terminal residue" evidence="3">
    <location>
        <position position="772"/>
    </location>
</feature>
<dbReference type="AlphaFoldDB" id="A0AAD9VL44"/>
<dbReference type="InterPro" id="IPR043502">
    <property type="entry name" value="DNA/RNA_pol_sf"/>
</dbReference>
<dbReference type="PROSITE" id="PS50878">
    <property type="entry name" value="RT_POL"/>
    <property type="match status" value="1"/>
</dbReference>
<accession>A0AAD9VL44</accession>
<proteinExistence type="predicted"/>
<dbReference type="Proteomes" id="UP001258017">
    <property type="component" value="Unassembled WGS sequence"/>
</dbReference>
<evidence type="ECO:0000313" key="4">
    <source>
        <dbReference type="Proteomes" id="UP001258017"/>
    </source>
</evidence>
<organism evidence="3 4">
    <name type="scientific">Odynerus spinipes</name>
    <dbReference type="NCBI Taxonomy" id="1348599"/>
    <lineage>
        <taxon>Eukaryota</taxon>
        <taxon>Metazoa</taxon>
        <taxon>Ecdysozoa</taxon>
        <taxon>Arthropoda</taxon>
        <taxon>Hexapoda</taxon>
        <taxon>Insecta</taxon>
        <taxon>Pterygota</taxon>
        <taxon>Neoptera</taxon>
        <taxon>Endopterygota</taxon>
        <taxon>Hymenoptera</taxon>
        <taxon>Apocrita</taxon>
        <taxon>Aculeata</taxon>
        <taxon>Vespoidea</taxon>
        <taxon>Vespidae</taxon>
        <taxon>Eumeninae</taxon>
        <taxon>Odynerus</taxon>
    </lineage>
</organism>
<reference evidence="3" key="1">
    <citation type="submission" date="2021-08" db="EMBL/GenBank/DDBJ databases">
        <authorList>
            <person name="Misof B."/>
            <person name="Oliver O."/>
            <person name="Podsiadlowski L."/>
            <person name="Donath A."/>
            <person name="Peters R."/>
            <person name="Mayer C."/>
            <person name="Rust J."/>
            <person name="Gunkel S."/>
            <person name="Lesny P."/>
            <person name="Martin S."/>
            <person name="Oeyen J.P."/>
            <person name="Petersen M."/>
            <person name="Panagiotis P."/>
            <person name="Wilbrandt J."/>
            <person name="Tanja T."/>
        </authorList>
    </citation>
    <scope>NUCLEOTIDE SEQUENCE</scope>
    <source>
        <strain evidence="3">GBR_01_08_01A</strain>
        <tissue evidence="3">Thorax + abdomen</tissue>
    </source>
</reference>